<keyword evidence="2" id="KW-0934">Plastid</keyword>
<dbReference type="InterPro" id="IPR029069">
    <property type="entry name" value="HotDog_dom_sf"/>
</dbReference>
<dbReference type="AlphaFoldDB" id="A0A1L5YBN7"/>
<dbReference type="InterPro" id="IPR022829">
    <property type="entry name" value="DHNA_CoA_hydrolase"/>
</dbReference>
<dbReference type="Proteomes" id="UP000503178">
    <property type="component" value="Chromatophore Pltd"/>
</dbReference>
<name>A0A1L5YBN7_9EUKA</name>
<accession>A0A1L5YBN7</accession>
<dbReference type="Pfam" id="PF13279">
    <property type="entry name" value="4HBT_2"/>
    <property type="match status" value="1"/>
</dbReference>
<dbReference type="EMBL" id="KY124271">
    <property type="protein sequence ID" value="AQX44884.1"/>
    <property type="molecule type" value="Genomic_DNA"/>
</dbReference>
<keyword evidence="5" id="KW-1185">Reference proteome</keyword>
<evidence type="ECO:0000313" key="5">
    <source>
        <dbReference type="Proteomes" id="UP000503178"/>
    </source>
</evidence>
<evidence type="ECO:0000256" key="1">
    <source>
        <dbReference type="ARBA" id="ARBA00022801"/>
    </source>
</evidence>
<organism evidence="2">
    <name type="scientific">Paulinella micropora</name>
    <dbReference type="NCBI Taxonomy" id="1928728"/>
    <lineage>
        <taxon>Eukaryota</taxon>
        <taxon>Sar</taxon>
        <taxon>Rhizaria</taxon>
        <taxon>Cercozoa</taxon>
        <taxon>Imbricatea</taxon>
        <taxon>Silicofilosea</taxon>
        <taxon>Euglyphida</taxon>
        <taxon>Paulinellidae</taxon>
        <taxon>Paulinella</taxon>
    </lineage>
</organism>
<dbReference type="GO" id="GO:0016790">
    <property type="term" value="F:thiolester hydrolase activity"/>
    <property type="evidence" value="ECO:0007669"/>
    <property type="project" value="InterPro"/>
</dbReference>
<reference evidence="2" key="1">
    <citation type="journal article" date="2017" name="Protist">
        <title>Diversity of the Photosynthetic Paulinella Species, with the Description of Paulinella micropora sp. nov. and the Chromatophore Genome Sequence for strain KR01.</title>
        <authorList>
            <person name="Lhee D."/>
            <person name="Yang E.C."/>
            <person name="Kim J.I."/>
            <person name="Nakayama T."/>
            <person name="Zuccarello G."/>
            <person name="Andersen R.A."/>
            <person name="Yoon H.S."/>
        </authorList>
    </citation>
    <scope>NUCLEOTIDE SEQUENCE</scope>
    <source>
        <strain evidence="3">FK01</strain>
        <strain evidence="2">KR01</strain>
    </source>
</reference>
<dbReference type="CDD" id="cd00586">
    <property type="entry name" value="4HBT"/>
    <property type="match status" value="1"/>
</dbReference>
<reference evidence="4 5" key="2">
    <citation type="submission" date="2019-06" db="EMBL/GenBank/DDBJ databases">
        <title>A hidden player of endosymbiotic evolution: DNA virus triggered massive gene transfer.</title>
        <authorList>
            <person name="Matsuo M."/>
            <person name="Katahata A."/>
            <person name="Tachikawa M."/>
            <person name="Minakuchi Y."/>
            <person name="Noguchi H."/>
            <person name="Toyoda A."/>
            <person name="Fujiyama A."/>
            <person name="Suzuki Y."/>
            <person name="Satoh S."/>
            <person name="Nakayama T."/>
            <person name="Kamikawa R."/>
            <person name="Nomura M."/>
            <person name="Inagaki Y."/>
            <person name="Ishida K."/>
            <person name="Obokata J."/>
        </authorList>
    </citation>
    <scope>NUCLEOTIDE SEQUENCE [LARGE SCALE GENOMIC DNA]</scope>
    <source>
        <strain evidence="4 5">MYN1</strain>
    </source>
</reference>
<evidence type="ECO:0000313" key="2">
    <source>
        <dbReference type="EMBL" id="APP88117.1"/>
    </source>
</evidence>
<sequence length="157" mass="17933">MQLTTKNTEGRFVVKRTVRFGDTDAAGVMHFHKILPWCHEAYEESLEYFGIQSTQLFPQPIAVKDNNLDWPLILLPIVHCSADYRVPLVCGDNVTIELTSKIVSLESFEVHYNFVCKESTVAQAKTRHLAIQTINRQRCCLPAFIYDWADILGGYPN</sequence>
<geneLocation type="plastid" evidence="2"/>
<gene>
    <name evidence="4" type="primary">MYN1_Chr_282</name>
    <name evidence="2" type="ORF">PCKR_330</name>
    <name evidence="3" type="ORF">PFK_330</name>
    <name evidence="4" type="ORF">PMYN1_Chma289</name>
</gene>
<dbReference type="EMBL" id="KX897545">
    <property type="protein sequence ID" value="APP88117.1"/>
    <property type="molecule type" value="Genomic_DNA"/>
</dbReference>
<keyword evidence="1" id="KW-0378">Hydrolase</keyword>
<evidence type="ECO:0000313" key="3">
    <source>
        <dbReference type="EMBL" id="AQX44884.1"/>
    </source>
</evidence>
<dbReference type="EMBL" id="LC490351">
    <property type="protein sequence ID" value="BBL86098.1"/>
    <property type="molecule type" value="Genomic_DNA"/>
</dbReference>
<evidence type="ECO:0000313" key="4">
    <source>
        <dbReference type="EMBL" id="BBL86098.1"/>
    </source>
</evidence>
<dbReference type="Gene3D" id="3.10.129.10">
    <property type="entry name" value="Hotdog Thioesterase"/>
    <property type="match status" value="1"/>
</dbReference>
<dbReference type="HAMAP" id="MF_02101">
    <property type="entry name" value="DHNA_CoA_hydrolase"/>
    <property type="match status" value="1"/>
</dbReference>
<protein>
    <submittedName>
        <fullName evidence="4">Predicted thioesterase</fullName>
    </submittedName>
</protein>
<proteinExistence type="inferred from homology"/>
<dbReference type="SUPFAM" id="SSF54637">
    <property type="entry name" value="Thioesterase/thiol ester dehydrase-isomerase"/>
    <property type="match status" value="1"/>
</dbReference>